<organism evidence="1 2">
    <name type="scientific">Formivibrio citricus</name>
    <dbReference type="NCBI Taxonomy" id="83765"/>
    <lineage>
        <taxon>Bacteria</taxon>
        <taxon>Pseudomonadati</taxon>
        <taxon>Pseudomonadota</taxon>
        <taxon>Betaproteobacteria</taxon>
        <taxon>Neisseriales</taxon>
        <taxon>Chitinibacteraceae</taxon>
        <taxon>Formivibrio</taxon>
    </lineage>
</organism>
<proteinExistence type="predicted"/>
<reference evidence="2" key="1">
    <citation type="submission" date="2016-10" db="EMBL/GenBank/DDBJ databases">
        <authorList>
            <person name="Varghese N."/>
            <person name="Submissions S."/>
        </authorList>
    </citation>
    <scope>NUCLEOTIDE SEQUENCE [LARGE SCALE GENOMIC DNA]</scope>
    <source>
        <strain evidence="2">DSM 6150</strain>
    </source>
</reference>
<gene>
    <name evidence="1" type="ORF">SAMN05660284_00896</name>
</gene>
<dbReference type="EMBL" id="FOVE01000005">
    <property type="protein sequence ID" value="SFN22167.1"/>
    <property type="molecule type" value="Genomic_DNA"/>
</dbReference>
<accession>A0A1I4X8E2</accession>
<dbReference type="Gene3D" id="3.30.450.40">
    <property type="match status" value="1"/>
</dbReference>
<evidence type="ECO:0000313" key="1">
    <source>
        <dbReference type="EMBL" id="SFN22167.1"/>
    </source>
</evidence>
<evidence type="ECO:0008006" key="3">
    <source>
        <dbReference type="Google" id="ProtNLM"/>
    </source>
</evidence>
<dbReference type="RefSeq" id="WP_091191909.1">
    <property type="nucleotide sequence ID" value="NZ_FOVE01000005.1"/>
</dbReference>
<keyword evidence="2" id="KW-1185">Reference proteome</keyword>
<dbReference type="SUPFAM" id="SSF109604">
    <property type="entry name" value="HD-domain/PDEase-like"/>
    <property type="match status" value="1"/>
</dbReference>
<protein>
    <recommendedName>
        <fullName evidence="3">HDOD domain-containing protein</fullName>
    </recommendedName>
</protein>
<dbReference type="STRING" id="83765.SAMN05660284_00896"/>
<dbReference type="SUPFAM" id="SSF55781">
    <property type="entry name" value="GAF domain-like"/>
    <property type="match status" value="1"/>
</dbReference>
<sequence>MPILETTRTELQQLLRRAERVRTSEVAEIVQKDPLLMLQALRFIGNRSRTSLAAEVVSIENIVMLMGVAPFLERFSALPTVESILLPKYPDEYRAFLGEVFLSRFAARLALVYAYWRYDAHPEEITAATILSRCMKMLGLVGGKMDAKLPPQAGNLDSFLEGIGLPEQVCKLVRKDDEAPPRVAMLRAVMQLVDAFNQGWWQPEVQQEVDLIAGILNMEPDEVWQALCRAALTMARDPARFEGIDQPARWLPMLPGAWPKPPEAAPVAPVQEKPVPDILSQRMQALHLAGKTGAAARDIMALTVRALAEGLGMKRIVFNLMTPGKPELRARYVLGVPKEHPLRQLVVQLDAQHLFVRLLEKPQSIWFNPVTAKQFGPLLPAGFQAQYPAEHFCAMSVFVGEKPLGLIFADCEESPLTEHHYQHFKQICLLTTRALTHSAIR</sequence>
<dbReference type="Gene3D" id="1.10.3210.10">
    <property type="entry name" value="Hypothetical protein af1432"/>
    <property type="match status" value="1"/>
</dbReference>
<dbReference type="OrthoDB" id="9126875at2"/>
<evidence type="ECO:0000313" key="2">
    <source>
        <dbReference type="Proteomes" id="UP000242869"/>
    </source>
</evidence>
<dbReference type="Proteomes" id="UP000242869">
    <property type="component" value="Unassembled WGS sequence"/>
</dbReference>
<dbReference type="AlphaFoldDB" id="A0A1I4X8E2"/>
<name>A0A1I4X8E2_9NEIS</name>
<dbReference type="InterPro" id="IPR029016">
    <property type="entry name" value="GAF-like_dom_sf"/>
</dbReference>